<dbReference type="AlphaFoldDB" id="A0A1D7UCI4"/>
<evidence type="ECO:0000313" key="4">
    <source>
        <dbReference type="EMBL" id="AOO85081.1"/>
    </source>
</evidence>
<dbReference type="InterPro" id="IPR006076">
    <property type="entry name" value="FAD-dep_OxRdtase"/>
</dbReference>
<keyword evidence="4" id="KW-0614">Plasmid</keyword>
<dbReference type="RefSeq" id="WP_069694264.1">
    <property type="nucleotide sequence ID" value="NZ_CP017148.1"/>
</dbReference>
<dbReference type="EMBL" id="CP017148">
    <property type="protein sequence ID" value="AOO85081.1"/>
    <property type="molecule type" value="Genomic_DNA"/>
</dbReference>
<keyword evidence="2" id="KW-0812">Transmembrane</keyword>
<proteinExistence type="predicted"/>
<dbReference type="Gene3D" id="3.50.50.60">
    <property type="entry name" value="FAD/NAD(P)-binding domain"/>
    <property type="match status" value="1"/>
</dbReference>
<reference evidence="4 5" key="1">
    <citation type="journal article" date="2015" name="Antonie Van Leeuwenhoek">
        <title>Bosea vaviloviae sp. nov., a new species of slow-growing rhizobia isolated from nodules of the relict species Vavilovia formosa (Stev.) Fed.</title>
        <authorList>
            <person name="Safronova V.I."/>
            <person name="Kuznetsova I.G."/>
            <person name="Sazanova A.L."/>
            <person name="Kimeklis A.K."/>
            <person name="Belimov A.A."/>
            <person name="Andronov E.E."/>
            <person name="Pinaev A.G."/>
            <person name="Chizhevskaya E.P."/>
            <person name="Pukhaev A.R."/>
            <person name="Popov K.P."/>
            <person name="Willems A."/>
            <person name="Tikhonovich I.A."/>
        </authorList>
    </citation>
    <scope>NUCLEOTIDE SEQUENCE [LARGE SCALE GENOMIC DNA]</scope>
    <source>
        <strain evidence="4 5">Vaf18</strain>
        <plasmid evidence="4">unnamed1</plasmid>
    </source>
</reference>
<dbReference type="InterPro" id="IPR036188">
    <property type="entry name" value="FAD/NAD-bd_sf"/>
</dbReference>
<evidence type="ECO:0000256" key="2">
    <source>
        <dbReference type="SAM" id="Phobius"/>
    </source>
</evidence>
<evidence type="ECO:0000256" key="1">
    <source>
        <dbReference type="ARBA" id="ARBA00023002"/>
    </source>
</evidence>
<protein>
    <submittedName>
        <fullName evidence="4">FAD-dependent oxidoreductase</fullName>
    </submittedName>
</protein>
<evidence type="ECO:0000259" key="3">
    <source>
        <dbReference type="Pfam" id="PF01266"/>
    </source>
</evidence>
<dbReference type="Proteomes" id="UP000094969">
    <property type="component" value="Plasmid unnamed1"/>
</dbReference>
<keyword evidence="2" id="KW-0472">Membrane</keyword>
<dbReference type="GO" id="GO:0016491">
    <property type="term" value="F:oxidoreductase activity"/>
    <property type="evidence" value="ECO:0007669"/>
    <property type="project" value="UniProtKB-KW"/>
</dbReference>
<name>A0A1D7UCI4_9HYPH</name>
<evidence type="ECO:0000313" key="5">
    <source>
        <dbReference type="Proteomes" id="UP000094969"/>
    </source>
</evidence>
<dbReference type="Gene3D" id="3.30.9.10">
    <property type="entry name" value="D-Amino Acid Oxidase, subunit A, domain 2"/>
    <property type="match status" value="1"/>
</dbReference>
<keyword evidence="2" id="KW-1133">Transmembrane helix</keyword>
<accession>A0A1D7UCI4</accession>
<keyword evidence="1" id="KW-0560">Oxidoreductase</keyword>
<dbReference type="GO" id="GO:0005737">
    <property type="term" value="C:cytoplasm"/>
    <property type="evidence" value="ECO:0007669"/>
    <property type="project" value="TreeGrafter"/>
</dbReference>
<dbReference type="OrthoDB" id="9815989at2"/>
<feature type="domain" description="FAD dependent oxidoreductase" evidence="3">
    <location>
        <begin position="7"/>
        <end position="351"/>
    </location>
</feature>
<dbReference type="KEGG" id="bvv:BHK69_30745"/>
<dbReference type="SUPFAM" id="SSF51905">
    <property type="entry name" value="FAD/NAD(P)-binding domain"/>
    <property type="match status" value="1"/>
</dbReference>
<sequence length="384" mass="40767">MTAGSADVAIIGGGLIAAWTAFFLARRGQRVVMFEKGAVGAQSSGTNFGNLRLQGRFPAQYPLSLHSQALWEEMGSLIGDDCEFAQTGHLYLAFNAEEQAKLEGYAQVSESYGLAIERLGPSELRRRWPWLSETAVAATFSARDATANPRLVTPAVARAAERHGATIRENTRVTALTRQGDGFIVQTADGGQLSCGALVNAAGAWAVEMAECFGETAPIFAAGPPQFVTEPLPCLFAPSLQTIDGSVIARQTERGNVILAGYPRTAADAVANRAPVPPVKTLSAMRALARLVPALAHAHVIRVWSGIEGYLPDMIPVIGPSLTAPGLFHAFGFCGHGFQIGPGVGLCLSEMIIDGATPTPLEPFSIGRFRSEAVVSDKFRKEFD</sequence>
<dbReference type="Pfam" id="PF01266">
    <property type="entry name" value="DAO"/>
    <property type="match status" value="1"/>
</dbReference>
<geneLocation type="plasmid" evidence="4 5">
    <name>unnamed1</name>
</geneLocation>
<dbReference type="PANTHER" id="PTHR13847">
    <property type="entry name" value="SARCOSINE DEHYDROGENASE-RELATED"/>
    <property type="match status" value="1"/>
</dbReference>
<gene>
    <name evidence="4" type="ORF">BHK69_30745</name>
</gene>
<organism evidence="4 5">
    <name type="scientific">Bosea vaviloviae</name>
    <dbReference type="NCBI Taxonomy" id="1526658"/>
    <lineage>
        <taxon>Bacteria</taxon>
        <taxon>Pseudomonadati</taxon>
        <taxon>Pseudomonadota</taxon>
        <taxon>Alphaproteobacteria</taxon>
        <taxon>Hyphomicrobiales</taxon>
        <taxon>Boseaceae</taxon>
        <taxon>Bosea</taxon>
    </lineage>
</organism>
<keyword evidence="5" id="KW-1185">Reference proteome</keyword>
<feature type="transmembrane region" description="Helical" evidence="2">
    <location>
        <begin position="6"/>
        <end position="25"/>
    </location>
</feature>